<reference evidence="2 3" key="1">
    <citation type="submission" date="2024-02" db="EMBL/GenBank/DDBJ databases">
        <title>First draft genome assembly of two strains of Seiridium cardinale.</title>
        <authorList>
            <person name="Emiliani G."/>
            <person name="Scali E."/>
        </authorList>
    </citation>
    <scope>NUCLEOTIDE SEQUENCE [LARGE SCALE GENOMIC DNA]</scope>
    <source>
        <strain evidence="2 3">BM-138-000479</strain>
    </source>
</reference>
<sequence length="104" mass="11643">MTLWANAPPHGHNHTRPCRRQGNDEDLEMPRRTSLSVNSSPPVVLLRLLLVSDLGFAIQTEINMGWENIYVFACFASNIKPLVPDCKDLCAAQAVALFRLARLK</sequence>
<comment type="caution">
    <text evidence="2">The sequence shown here is derived from an EMBL/GenBank/DDBJ whole genome shotgun (WGS) entry which is preliminary data.</text>
</comment>
<accession>A0ABR2XB59</accession>
<feature type="region of interest" description="Disordered" evidence="1">
    <location>
        <begin position="1"/>
        <end position="37"/>
    </location>
</feature>
<gene>
    <name evidence="2" type="ORF">SCAR479_12281</name>
</gene>
<keyword evidence="3" id="KW-1185">Reference proteome</keyword>
<proteinExistence type="predicted"/>
<dbReference type="EMBL" id="JARVKM010000081">
    <property type="protein sequence ID" value="KAK9771045.1"/>
    <property type="molecule type" value="Genomic_DNA"/>
</dbReference>
<protein>
    <submittedName>
        <fullName evidence="2">Uncharacterized protein</fullName>
    </submittedName>
</protein>
<organism evidence="2 3">
    <name type="scientific">Seiridium cardinale</name>
    <dbReference type="NCBI Taxonomy" id="138064"/>
    <lineage>
        <taxon>Eukaryota</taxon>
        <taxon>Fungi</taxon>
        <taxon>Dikarya</taxon>
        <taxon>Ascomycota</taxon>
        <taxon>Pezizomycotina</taxon>
        <taxon>Sordariomycetes</taxon>
        <taxon>Xylariomycetidae</taxon>
        <taxon>Amphisphaeriales</taxon>
        <taxon>Sporocadaceae</taxon>
        <taxon>Seiridium</taxon>
    </lineage>
</organism>
<name>A0ABR2XB59_9PEZI</name>
<evidence type="ECO:0000313" key="2">
    <source>
        <dbReference type="EMBL" id="KAK9771045.1"/>
    </source>
</evidence>
<dbReference type="Proteomes" id="UP001465668">
    <property type="component" value="Unassembled WGS sequence"/>
</dbReference>
<evidence type="ECO:0000256" key="1">
    <source>
        <dbReference type="SAM" id="MobiDB-lite"/>
    </source>
</evidence>
<evidence type="ECO:0000313" key="3">
    <source>
        <dbReference type="Proteomes" id="UP001465668"/>
    </source>
</evidence>